<feature type="domain" description="HAMP" evidence="10">
    <location>
        <begin position="444"/>
        <end position="501"/>
    </location>
</feature>
<dbReference type="GO" id="GO:0007165">
    <property type="term" value="P:signal transduction"/>
    <property type="evidence" value="ECO:0007669"/>
    <property type="project" value="UniProtKB-KW"/>
</dbReference>
<evidence type="ECO:0000259" key="10">
    <source>
        <dbReference type="PROSITE" id="PS50885"/>
    </source>
</evidence>
<dbReference type="PANTHER" id="PTHR32089">
    <property type="entry name" value="METHYL-ACCEPTING CHEMOTAXIS PROTEIN MCPB"/>
    <property type="match status" value="1"/>
</dbReference>
<evidence type="ECO:0000256" key="3">
    <source>
        <dbReference type="ARBA" id="ARBA00022989"/>
    </source>
</evidence>
<dbReference type="OrthoDB" id="9806704at2"/>
<keyword evidence="4 8" id="KW-0472">Membrane</keyword>
<dbReference type="SMART" id="SM00283">
    <property type="entry name" value="MA"/>
    <property type="match status" value="1"/>
</dbReference>
<feature type="domain" description="Methyl-accepting transducer" evidence="9">
    <location>
        <begin position="506"/>
        <end position="742"/>
    </location>
</feature>
<dbReference type="PROSITE" id="PS50111">
    <property type="entry name" value="CHEMOTAXIS_TRANSDUC_2"/>
    <property type="match status" value="1"/>
</dbReference>
<accession>A0A1S1MQR2</accession>
<dbReference type="Proteomes" id="UP000179786">
    <property type="component" value="Unassembled WGS sequence"/>
</dbReference>
<keyword evidence="12" id="KW-1185">Reference proteome</keyword>
<organism evidence="11 12">
    <name type="scientific">Pseudoalteromonas amylolytica</name>
    <dbReference type="NCBI Taxonomy" id="1859457"/>
    <lineage>
        <taxon>Bacteria</taxon>
        <taxon>Pseudomonadati</taxon>
        <taxon>Pseudomonadota</taxon>
        <taxon>Gammaproteobacteria</taxon>
        <taxon>Alteromonadales</taxon>
        <taxon>Pseudoalteromonadaceae</taxon>
        <taxon>Pseudoalteromonas</taxon>
    </lineage>
</organism>
<dbReference type="SMART" id="SM00304">
    <property type="entry name" value="HAMP"/>
    <property type="match status" value="1"/>
</dbReference>
<evidence type="ECO:0000256" key="6">
    <source>
        <dbReference type="ARBA" id="ARBA00029447"/>
    </source>
</evidence>
<dbReference type="PANTHER" id="PTHR32089:SF119">
    <property type="entry name" value="METHYL-ACCEPTING CHEMOTAXIS PROTEIN CTPL"/>
    <property type="match status" value="1"/>
</dbReference>
<dbReference type="InterPro" id="IPR003660">
    <property type="entry name" value="HAMP_dom"/>
</dbReference>
<dbReference type="PROSITE" id="PS50885">
    <property type="entry name" value="HAMP"/>
    <property type="match status" value="1"/>
</dbReference>
<protein>
    <recommendedName>
        <fullName evidence="13">Chemotaxis protein</fullName>
    </recommendedName>
</protein>
<evidence type="ECO:0000256" key="8">
    <source>
        <dbReference type="SAM" id="Phobius"/>
    </source>
</evidence>
<evidence type="ECO:0000256" key="2">
    <source>
        <dbReference type="ARBA" id="ARBA00022692"/>
    </source>
</evidence>
<dbReference type="Pfam" id="PF00015">
    <property type="entry name" value="MCPsignal"/>
    <property type="match status" value="1"/>
</dbReference>
<feature type="transmembrane region" description="Helical" evidence="8">
    <location>
        <begin position="7"/>
        <end position="30"/>
    </location>
</feature>
<keyword evidence="2 8" id="KW-0812">Transmembrane</keyword>
<dbReference type="Gene3D" id="3.30.450.20">
    <property type="entry name" value="PAS domain"/>
    <property type="match status" value="1"/>
</dbReference>
<evidence type="ECO:0000256" key="1">
    <source>
        <dbReference type="ARBA" id="ARBA00004141"/>
    </source>
</evidence>
<proteinExistence type="inferred from homology"/>
<dbReference type="RefSeq" id="WP_071038881.1">
    <property type="nucleotide sequence ID" value="NZ_MKJU01000025.1"/>
</dbReference>
<gene>
    <name evidence="11" type="ORF">BET10_09525</name>
</gene>
<keyword evidence="3 8" id="KW-1133">Transmembrane helix</keyword>
<evidence type="ECO:0008006" key="13">
    <source>
        <dbReference type="Google" id="ProtNLM"/>
    </source>
</evidence>
<evidence type="ECO:0000256" key="4">
    <source>
        <dbReference type="ARBA" id="ARBA00023136"/>
    </source>
</evidence>
<evidence type="ECO:0000256" key="7">
    <source>
        <dbReference type="PROSITE-ProRule" id="PRU00284"/>
    </source>
</evidence>
<dbReference type="SUPFAM" id="SSF58104">
    <property type="entry name" value="Methyl-accepting chemotaxis protein (MCP) signaling domain"/>
    <property type="match status" value="1"/>
</dbReference>
<comment type="caution">
    <text evidence="11">The sequence shown here is derived from an EMBL/GenBank/DDBJ whole genome shotgun (WGS) entry which is preliminary data.</text>
</comment>
<feature type="transmembrane region" description="Helical" evidence="8">
    <location>
        <begin position="420"/>
        <end position="442"/>
    </location>
</feature>
<dbReference type="CDD" id="cd06225">
    <property type="entry name" value="HAMP"/>
    <property type="match status" value="1"/>
</dbReference>
<dbReference type="Gene3D" id="1.10.287.950">
    <property type="entry name" value="Methyl-accepting chemotaxis protein"/>
    <property type="match status" value="1"/>
</dbReference>
<dbReference type="CDD" id="cd11386">
    <property type="entry name" value="MCP_signal"/>
    <property type="match status" value="1"/>
</dbReference>
<comment type="similarity">
    <text evidence="6">Belongs to the methyl-accepting chemotaxis (MCP) protein family.</text>
</comment>
<keyword evidence="5 7" id="KW-0807">Transducer</keyword>
<name>A0A1S1MQR2_9GAMM</name>
<dbReference type="GO" id="GO:0016020">
    <property type="term" value="C:membrane"/>
    <property type="evidence" value="ECO:0007669"/>
    <property type="project" value="UniProtKB-SubCell"/>
</dbReference>
<dbReference type="STRING" id="1859457.BET10_09525"/>
<evidence type="ECO:0000259" key="9">
    <source>
        <dbReference type="PROSITE" id="PS50111"/>
    </source>
</evidence>
<dbReference type="InterPro" id="IPR004089">
    <property type="entry name" value="MCPsignal_dom"/>
</dbReference>
<comment type="subcellular location">
    <subcellularLocation>
        <location evidence="1">Membrane</location>
        <topology evidence="1">Multi-pass membrane protein</topology>
    </subcellularLocation>
</comment>
<dbReference type="GO" id="GO:0006935">
    <property type="term" value="P:chemotaxis"/>
    <property type="evidence" value="ECO:0007669"/>
    <property type="project" value="UniProtKB-ARBA"/>
</dbReference>
<evidence type="ECO:0000256" key="5">
    <source>
        <dbReference type="ARBA" id="ARBA00023224"/>
    </source>
</evidence>
<dbReference type="FunFam" id="1.10.287.950:FF:000001">
    <property type="entry name" value="Methyl-accepting chemotaxis sensory transducer"/>
    <property type="match status" value="1"/>
</dbReference>
<reference evidence="11 12" key="1">
    <citation type="submission" date="2016-09" db="EMBL/GenBank/DDBJ databases">
        <title>Pseudoalteromonas amylolytica sp. nov., isolated from the surface seawater.</title>
        <authorList>
            <person name="Wu Y.-H."/>
            <person name="Cheng H."/>
            <person name="Jin X.-B."/>
            <person name="Wang C.-S."/>
            <person name="Xu X.-W."/>
        </authorList>
    </citation>
    <scope>NUCLEOTIDE SEQUENCE [LARGE SCALE GENOMIC DNA]</scope>
    <source>
        <strain evidence="11 12">JW1</strain>
    </source>
</reference>
<dbReference type="AlphaFoldDB" id="A0A1S1MQR2"/>
<sequence>MRIKSKIVLNVAIIVAAAVIATAGILTTLAKSNANNALQEQLQNRLVGVRDAKKEQLESYFDMMQQQIKTLASSTMTVDATVAFRSGFSQYQQQFSGASQSQINTSLQRFYQQQFAANYRELNDDAQINTQVLLADLSTNTRAIQYTYISNNRHPLGSKSELYDAQDGSDYAQTHVKYHDSYKQLLESFGYYDIFIVDAQTGEVIYSVFKELDFATSLRFGPYSSSGLGDAYQAAMKAQQGEVTLIDFRPYTPSYEAPAAFLSTPIFNNKQRIGVLIFQAPVDNINNIMDYDQQWLQRGLGETGETYLVGEDRLMRSQSRFFLENKSQYLANIKSQGVASQVISQIDAKNSTLGLAEVKTQAAERALQGQSGFSQANNYLNTEVVSAFAPLDLMGLRWAIVSEISTDEGFEASANLLETMLFAAVVLSIVLILMGLAIAWFLGGYLSKPVLAINDFVVKVATSLDLSLRANLRFNKADNDEIGQVGRSLNKMMQSINEAMCEVSDSSKNLDRSVSSLRENFNKVATQSTEQSSMTLQLSAAIEQMAQTSESLAQSAESSNEATHAAVEQVADGQANVEANVRNNNELKNIITVTSSEVDKVAKDSADIGSVLEVIKGIAEQTNLLALNAAIEAARAGEQGRGFAVVADEVRALAQKTQDSTKEIHNIIEALQSGSKQTVNSMKGALVSVEQTFSTTSHVTSSFEQINEQVMAIESYNSQVATATSEQSAVARDMAHQVSSISDLAEHNCDNIQIASSCCDEVESEYHRLQALVGRFKL</sequence>
<evidence type="ECO:0000313" key="11">
    <source>
        <dbReference type="EMBL" id="OHU91095.1"/>
    </source>
</evidence>
<dbReference type="EMBL" id="MKJU01000025">
    <property type="protein sequence ID" value="OHU91095.1"/>
    <property type="molecule type" value="Genomic_DNA"/>
</dbReference>
<evidence type="ECO:0000313" key="12">
    <source>
        <dbReference type="Proteomes" id="UP000179786"/>
    </source>
</evidence>